<dbReference type="EMBL" id="SJZJ01000021">
    <property type="protein sequence ID" value="TCJ22723.1"/>
    <property type="molecule type" value="Genomic_DNA"/>
</dbReference>
<proteinExistence type="predicted"/>
<reference evidence="2 3" key="1">
    <citation type="submission" date="2019-03" db="EMBL/GenBank/DDBJ databases">
        <authorList>
            <person name="Kim M.K.M."/>
        </authorList>
    </citation>
    <scope>NUCLEOTIDE SEQUENCE [LARGE SCALE GENOMIC DNA]</scope>
    <source>
        <strain evidence="2 3">18JY15-6</strain>
    </source>
</reference>
<organism evidence="2 3">
    <name type="scientific">Nocardioides jejuensis</name>
    <dbReference type="NCBI Taxonomy" id="2502782"/>
    <lineage>
        <taxon>Bacteria</taxon>
        <taxon>Bacillati</taxon>
        <taxon>Actinomycetota</taxon>
        <taxon>Actinomycetes</taxon>
        <taxon>Propionibacteriales</taxon>
        <taxon>Nocardioidaceae</taxon>
        <taxon>Nocardioides</taxon>
    </lineage>
</organism>
<dbReference type="OrthoDB" id="2988179at2"/>
<dbReference type="RefSeq" id="WP_131584546.1">
    <property type="nucleotide sequence ID" value="NZ_SJZJ01000021.1"/>
</dbReference>
<comment type="caution">
    <text evidence="2">The sequence shown here is derived from an EMBL/GenBank/DDBJ whole genome shotgun (WGS) entry which is preliminary data.</text>
</comment>
<dbReference type="Proteomes" id="UP000295453">
    <property type="component" value="Unassembled WGS sequence"/>
</dbReference>
<name>A0A4R1BXG8_9ACTN</name>
<dbReference type="AlphaFoldDB" id="A0A4R1BXG8"/>
<dbReference type="InterPro" id="IPR015002">
    <property type="entry name" value="T6SS_Tdi1_C"/>
</dbReference>
<gene>
    <name evidence="2" type="ORF">EPD65_12295</name>
</gene>
<evidence type="ECO:0000313" key="3">
    <source>
        <dbReference type="Proteomes" id="UP000295453"/>
    </source>
</evidence>
<dbReference type="Pfam" id="PF08906">
    <property type="entry name" value="T6SS_Tdi1_C"/>
    <property type="match status" value="1"/>
</dbReference>
<evidence type="ECO:0000313" key="2">
    <source>
        <dbReference type="EMBL" id="TCJ22723.1"/>
    </source>
</evidence>
<protein>
    <submittedName>
        <fullName evidence="2">DUF1851 domain-containing protein</fullName>
    </submittedName>
</protein>
<evidence type="ECO:0000259" key="1">
    <source>
        <dbReference type="Pfam" id="PF08906"/>
    </source>
</evidence>
<feature type="domain" description="T6SS immunity protein Tdi1 C-terminal" evidence="1">
    <location>
        <begin position="146"/>
        <end position="183"/>
    </location>
</feature>
<accession>A0A4R1BXG8</accession>
<sequence length="189" mass="20220">MLERLVSLIPPSPVEGPADAGSPPSGVRGAVGRLAGTTLGQGLYRLHSRSSAAAADALVARAYPDFEGRIACFGMDWLGRQFSLDPTRGTPGDPEVLLYDVGAGEALEISSPFSLFHDSELIDYTDAALASEFFEAWLRGNPDPIRFDRCVGYQVPLFLGGADELRNLSVTDLDVYWTLTGELRASALG</sequence>
<keyword evidence="3" id="KW-1185">Reference proteome</keyword>